<comment type="caution">
    <text evidence="2">The sequence shown here is derived from an EMBL/GenBank/DDBJ whole genome shotgun (WGS) entry which is preliminary data.</text>
</comment>
<gene>
    <name evidence="2" type="ORF">GO495_17660</name>
</gene>
<protein>
    <submittedName>
        <fullName evidence="2">Uncharacterized protein</fullName>
    </submittedName>
</protein>
<keyword evidence="1" id="KW-0812">Transmembrane</keyword>
<keyword evidence="3" id="KW-1185">Reference proteome</keyword>
<dbReference type="AlphaFoldDB" id="A0A6N8JBT9"/>
<proteinExistence type="predicted"/>
<keyword evidence="1" id="KW-0472">Membrane</keyword>
<evidence type="ECO:0000256" key="1">
    <source>
        <dbReference type="SAM" id="Phobius"/>
    </source>
</evidence>
<feature type="transmembrane region" description="Helical" evidence="1">
    <location>
        <begin position="20"/>
        <end position="47"/>
    </location>
</feature>
<name>A0A6N8JBT9_9BACT</name>
<sequence>MKALDPNYTIIKLTKDDKRLTPLFVVLIIAEILQAVGIVVLILTVLLRH</sequence>
<reference evidence="2 3" key="1">
    <citation type="submission" date="2019-12" db="EMBL/GenBank/DDBJ databases">
        <title>The draft genomic sequence of strain Chitinophaga oryziterrae JCM 16595.</title>
        <authorList>
            <person name="Zhang X."/>
        </authorList>
    </citation>
    <scope>NUCLEOTIDE SEQUENCE [LARGE SCALE GENOMIC DNA]</scope>
    <source>
        <strain evidence="2 3">JCM 16595</strain>
    </source>
</reference>
<organism evidence="2 3">
    <name type="scientific">Chitinophaga oryziterrae</name>
    <dbReference type="NCBI Taxonomy" id="1031224"/>
    <lineage>
        <taxon>Bacteria</taxon>
        <taxon>Pseudomonadati</taxon>
        <taxon>Bacteroidota</taxon>
        <taxon>Chitinophagia</taxon>
        <taxon>Chitinophagales</taxon>
        <taxon>Chitinophagaceae</taxon>
        <taxon>Chitinophaga</taxon>
    </lineage>
</organism>
<dbReference type="Proteomes" id="UP000468388">
    <property type="component" value="Unassembled WGS sequence"/>
</dbReference>
<dbReference type="RefSeq" id="WP_157301060.1">
    <property type="nucleotide sequence ID" value="NZ_BAAAZB010000002.1"/>
</dbReference>
<dbReference type="EMBL" id="WRXO01000005">
    <property type="protein sequence ID" value="MVT42424.1"/>
    <property type="molecule type" value="Genomic_DNA"/>
</dbReference>
<keyword evidence="1" id="KW-1133">Transmembrane helix</keyword>
<evidence type="ECO:0000313" key="2">
    <source>
        <dbReference type="EMBL" id="MVT42424.1"/>
    </source>
</evidence>
<accession>A0A6N8JBT9</accession>
<evidence type="ECO:0000313" key="3">
    <source>
        <dbReference type="Proteomes" id="UP000468388"/>
    </source>
</evidence>